<evidence type="ECO:0000313" key="2">
    <source>
        <dbReference type="Proteomes" id="UP001139354"/>
    </source>
</evidence>
<keyword evidence="2" id="KW-1185">Reference proteome</keyword>
<dbReference type="EMBL" id="JAGTTN010000005">
    <property type="protein sequence ID" value="MCC2033374.1"/>
    <property type="molecule type" value="Genomic_DNA"/>
</dbReference>
<gene>
    <name evidence="1" type="ORF">KEC57_14390</name>
</gene>
<comment type="caution">
    <text evidence="1">The sequence shown here is derived from an EMBL/GenBank/DDBJ whole genome shotgun (WGS) entry which is preliminary data.</text>
</comment>
<reference evidence="1" key="1">
    <citation type="submission" date="2021-04" db="EMBL/GenBank/DDBJ databases">
        <title>Microbacterium tenobrionis sp. nov. and Microbacterium allomyrinae sp. nov., isolated from larvae of Tenobrio molitor and Allomyrina dichotoma, respectively.</title>
        <authorList>
            <person name="Lee S.D."/>
        </authorList>
    </citation>
    <scope>NUCLEOTIDE SEQUENCE</scope>
    <source>
        <strain evidence="1">BWT-G7</strain>
    </source>
</reference>
<name>A0A9X1S3N6_9MICO</name>
<sequence>MDILAPSTLLDRQDLAERGIGWRKAAELRERKVLTMVRPGICVFTDEWATLTPEERMRLRARAVERSSRNVHIFSNLTALAQHGLPVVFADVSGVHTTARRERGGALAGVVRHRGPLRDDEIVEVDGMLCTSIERTLADVARTQRRETSVSAIDAALRSVSVHERKYDENAAGVLRDKALVISTRASHGPSRARRALSFGDGRAELPGESISRVRLVQLGFDIPRLQVAVRAPNGGNYYVDLGLDDVESLAEFDGKGKYSDPKFLAGRTPQQALDDEKAREDWIRGVTGLKLVRWQWEHITTPEELGRRLAHFGVRPPRR</sequence>
<proteinExistence type="predicted"/>
<dbReference type="Proteomes" id="UP001139354">
    <property type="component" value="Unassembled WGS sequence"/>
</dbReference>
<evidence type="ECO:0008006" key="3">
    <source>
        <dbReference type="Google" id="ProtNLM"/>
    </source>
</evidence>
<accession>A0A9X1S3N6</accession>
<protein>
    <recommendedName>
        <fullName evidence="3">Transcriptional regulator, AbiEi antitoxin, Type IV TA system</fullName>
    </recommendedName>
</protein>
<dbReference type="RefSeq" id="WP_229385356.1">
    <property type="nucleotide sequence ID" value="NZ_JAGTTN010000005.1"/>
</dbReference>
<organism evidence="1 2">
    <name type="scientific">Microbacterium allomyrinae</name>
    <dbReference type="NCBI Taxonomy" id="2830666"/>
    <lineage>
        <taxon>Bacteria</taxon>
        <taxon>Bacillati</taxon>
        <taxon>Actinomycetota</taxon>
        <taxon>Actinomycetes</taxon>
        <taxon>Micrococcales</taxon>
        <taxon>Microbacteriaceae</taxon>
        <taxon>Microbacterium</taxon>
    </lineage>
</organism>
<evidence type="ECO:0000313" key="1">
    <source>
        <dbReference type="EMBL" id="MCC2033374.1"/>
    </source>
</evidence>
<dbReference type="AlphaFoldDB" id="A0A9X1S3N6"/>